<sequence length="95" mass="11141">MLSNEESLRLLMLVCHRQIPWGKKPKKLITLRNLGLVEVQRFPPRVNTRVPEPIDIAILTRRGQEEFARLEKMASLLDWRWTGLMAYQVGLETFP</sequence>
<keyword evidence="2" id="KW-1185">Reference proteome</keyword>
<evidence type="ECO:0000313" key="2">
    <source>
        <dbReference type="Proteomes" id="UP000199365"/>
    </source>
</evidence>
<protein>
    <submittedName>
        <fullName evidence="1">Uncharacterized protein</fullName>
    </submittedName>
</protein>
<evidence type="ECO:0000313" key="1">
    <source>
        <dbReference type="EMBL" id="SDR55560.1"/>
    </source>
</evidence>
<dbReference type="STRING" id="157910.SAMN05445850_6104"/>
<dbReference type="AlphaFoldDB" id="A0A1H1K0M8"/>
<name>A0A1H1K0M8_9BURK</name>
<organism evidence="1 2">
    <name type="scientific">Paraburkholderia tuberum</name>
    <dbReference type="NCBI Taxonomy" id="157910"/>
    <lineage>
        <taxon>Bacteria</taxon>
        <taxon>Pseudomonadati</taxon>
        <taxon>Pseudomonadota</taxon>
        <taxon>Betaproteobacteria</taxon>
        <taxon>Burkholderiales</taxon>
        <taxon>Burkholderiaceae</taxon>
        <taxon>Paraburkholderia</taxon>
    </lineage>
</organism>
<reference evidence="2" key="1">
    <citation type="submission" date="2016-10" db="EMBL/GenBank/DDBJ databases">
        <authorList>
            <person name="Varghese N."/>
            <person name="Submissions S."/>
        </authorList>
    </citation>
    <scope>NUCLEOTIDE SEQUENCE [LARGE SCALE GENOMIC DNA]</scope>
    <source>
        <strain evidence="2">DUS833</strain>
    </source>
</reference>
<dbReference type="EMBL" id="FNKX01000002">
    <property type="protein sequence ID" value="SDR55560.1"/>
    <property type="molecule type" value="Genomic_DNA"/>
</dbReference>
<gene>
    <name evidence="1" type="ORF">SAMN05445850_6104</name>
</gene>
<proteinExistence type="predicted"/>
<accession>A0A1H1K0M8</accession>
<dbReference type="Proteomes" id="UP000199365">
    <property type="component" value="Unassembled WGS sequence"/>
</dbReference>